<name>A0ABN7KAY8_9BACT</name>
<reference evidence="1 2" key="1">
    <citation type="submission" date="2020-11" db="EMBL/GenBank/DDBJ databases">
        <authorList>
            <person name="Peeters C."/>
        </authorList>
    </citation>
    <scope>NUCLEOTIDE SEQUENCE [LARGE SCALE GENOMIC DNA]</scope>
    <source>
        <strain evidence="1 2">LMG 7974</strain>
    </source>
</reference>
<dbReference type="SUPFAM" id="SSF69279">
    <property type="entry name" value="Phage tail proteins"/>
    <property type="match status" value="1"/>
</dbReference>
<protein>
    <recommendedName>
        <fullName evidence="3">Phage late control D family protein</fullName>
    </recommendedName>
</protein>
<proteinExistence type="predicted"/>
<organism evidence="1 2">
    <name type="scientific">Campylobacter majalis</name>
    <dbReference type="NCBI Taxonomy" id="2790656"/>
    <lineage>
        <taxon>Bacteria</taxon>
        <taxon>Pseudomonadati</taxon>
        <taxon>Campylobacterota</taxon>
        <taxon>Epsilonproteobacteria</taxon>
        <taxon>Campylobacterales</taxon>
        <taxon>Campylobacteraceae</taxon>
        <taxon>Campylobacter</taxon>
    </lineage>
</organism>
<evidence type="ECO:0008006" key="3">
    <source>
        <dbReference type="Google" id="ProtNLM"/>
    </source>
</evidence>
<dbReference type="Proteomes" id="UP000789803">
    <property type="component" value="Unassembled WGS sequence"/>
</dbReference>
<dbReference type="EMBL" id="CAJHOF010000018">
    <property type="protein sequence ID" value="CAD7289606.1"/>
    <property type="molecule type" value="Genomic_DNA"/>
</dbReference>
<accession>A0ABN7KAY8</accession>
<sequence>MGLEQFKNPKVTILYNDIDKTNAIHFTNIQIDDFESDEADTLNITTLWSNAKPRENDNIKIFVDGYFLGSFTITTIKYNYLISIEIEAISANYFKDFRQKKNRTFFNKSYFEILTQIAKENGYNLKIDFERMDEVGDLEQYDLSDCAFCKKIADDLEITFCVKNDTLIFIDKDKQSNRVEYFLNEDDIFNLSYQINHSKVFNSCEIKWFDTKKNKSVTSKVGKGTPVLKFSDFARDKHEALKKASARLKRQKNSILAGSVTAISKPFFAGGYLTLNLNNEPYKLKALISKITHKISTSWTCEIEFT</sequence>
<dbReference type="RefSeq" id="WP_229933456.1">
    <property type="nucleotide sequence ID" value="NZ_CAJHOF010000018.1"/>
</dbReference>
<comment type="caution">
    <text evidence="1">The sequence shown here is derived from an EMBL/GenBank/DDBJ whole genome shotgun (WGS) entry which is preliminary data.</text>
</comment>
<evidence type="ECO:0000313" key="2">
    <source>
        <dbReference type="Proteomes" id="UP000789803"/>
    </source>
</evidence>
<keyword evidence="2" id="KW-1185">Reference proteome</keyword>
<evidence type="ECO:0000313" key="1">
    <source>
        <dbReference type="EMBL" id="CAD7289606.1"/>
    </source>
</evidence>
<gene>
    <name evidence="1" type="ORF">LMG7974_01683</name>
</gene>